<evidence type="ECO:0000259" key="1">
    <source>
        <dbReference type="PROSITE" id="PS51918"/>
    </source>
</evidence>
<dbReference type="PROSITE" id="PS51918">
    <property type="entry name" value="RADICAL_SAM"/>
    <property type="match status" value="1"/>
</dbReference>
<dbReference type="SFLD" id="SFLDG01065">
    <property type="entry name" value="anaerobic_coproporphyrinogen-I"/>
    <property type="match status" value="1"/>
</dbReference>
<dbReference type="CDD" id="cd01335">
    <property type="entry name" value="Radical_SAM"/>
    <property type="match status" value="1"/>
</dbReference>
<dbReference type="SFLD" id="SFLDF00310">
    <property type="entry name" value="oxygen-independent_coproporphy"/>
    <property type="match status" value="1"/>
</dbReference>
<dbReference type="RefSeq" id="WP_262574124.1">
    <property type="nucleotide sequence ID" value="NZ_JAOQKJ010000004.1"/>
</dbReference>
<dbReference type="SFLD" id="SFLDS00029">
    <property type="entry name" value="Radical_SAM"/>
    <property type="match status" value="1"/>
</dbReference>
<dbReference type="SUPFAM" id="SSF102114">
    <property type="entry name" value="Radical SAM enzymes"/>
    <property type="match status" value="1"/>
</dbReference>
<evidence type="ECO:0000313" key="2">
    <source>
        <dbReference type="EMBL" id="MCU6744151.1"/>
    </source>
</evidence>
<dbReference type="Pfam" id="PF04055">
    <property type="entry name" value="Radical_SAM"/>
    <property type="match status" value="1"/>
</dbReference>
<feature type="domain" description="Radical SAM core" evidence="1">
    <location>
        <begin position="170"/>
        <end position="402"/>
    </location>
</feature>
<dbReference type="SMART" id="SM00729">
    <property type="entry name" value="Elp3"/>
    <property type="match status" value="1"/>
</dbReference>
<accession>A0ABT2T1K6</accession>
<dbReference type="InterPro" id="IPR034505">
    <property type="entry name" value="Coproporphyrinogen-III_oxidase"/>
</dbReference>
<keyword evidence="3" id="KW-1185">Reference proteome</keyword>
<protein>
    <submittedName>
        <fullName evidence="2">Coproporphyrinogen dehydrogenase HemZ</fullName>
        <ecNumber evidence="2">1.3.98.3</ecNumber>
    </submittedName>
</protein>
<gene>
    <name evidence="2" type="primary">hemZ</name>
    <name evidence="2" type="ORF">OCV77_06530</name>
</gene>
<name>A0ABT2T1K6_9FIRM</name>
<dbReference type="InterPro" id="IPR058240">
    <property type="entry name" value="rSAM_sf"/>
</dbReference>
<dbReference type="GO" id="GO:0051989">
    <property type="term" value="F:coproporphyrinogen dehydrogenase activity"/>
    <property type="evidence" value="ECO:0007669"/>
    <property type="project" value="UniProtKB-EC"/>
</dbReference>
<organism evidence="2 3">
    <name type="scientific">Suilimivivens aceti</name>
    <dbReference type="NCBI Taxonomy" id="2981774"/>
    <lineage>
        <taxon>Bacteria</taxon>
        <taxon>Bacillati</taxon>
        <taxon>Bacillota</taxon>
        <taxon>Clostridia</taxon>
        <taxon>Lachnospirales</taxon>
        <taxon>Lachnospiraceae</taxon>
        <taxon>Suilimivivens</taxon>
    </lineage>
</organism>
<dbReference type="CDD" id="cd00945">
    <property type="entry name" value="Aldolase_Class_I"/>
    <property type="match status" value="1"/>
</dbReference>
<dbReference type="PANTHER" id="PTHR13932">
    <property type="entry name" value="COPROPORPHYRINIGEN III OXIDASE"/>
    <property type="match status" value="1"/>
</dbReference>
<reference evidence="2 3" key="1">
    <citation type="journal article" date="2021" name="ISME Commun">
        <title>Automated analysis of genomic sequences facilitates high-throughput and comprehensive description of bacteria.</title>
        <authorList>
            <person name="Hitch T.C.A."/>
        </authorList>
    </citation>
    <scope>NUCLEOTIDE SEQUENCE [LARGE SCALE GENOMIC DNA]</scope>
    <source>
        <strain evidence="2 3">Sanger_18</strain>
    </source>
</reference>
<evidence type="ECO:0000313" key="3">
    <source>
        <dbReference type="Proteomes" id="UP001652432"/>
    </source>
</evidence>
<comment type="caution">
    <text evidence="2">The sequence shown here is derived from an EMBL/GenBank/DDBJ whole genome shotgun (WGS) entry which is preliminary data.</text>
</comment>
<dbReference type="InterPro" id="IPR006638">
    <property type="entry name" value="Elp3/MiaA/NifB-like_rSAM"/>
</dbReference>
<dbReference type="PANTHER" id="PTHR13932:SF1">
    <property type="entry name" value="OXYGEN-INDEPENDENT COPROPORPHYRINOGEN-III OXIDASE-LIKE PROTEIN HEMZ"/>
    <property type="match status" value="1"/>
</dbReference>
<dbReference type="InterPro" id="IPR023995">
    <property type="entry name" value="HemZ"/>
</dbReference>
<dbReference type="EC" id="1.3.98.3" evidence="2"/>
<dbReference type="Gene3D" id="3.80.30.20">
    <property type="entry name" value="tm_1862 like domain"/>
    <property type="match status" value="1"/>
</dbReference>
<dbReference type="Proteomes" id="UP001652432">
    <property type="component" value="Unassembled WGS sequence"/>
</dbReference>
<proteinExistence type="predicted"/>
<dbReference type="SFLD" id="SFLDG01082">
    <property type="entry name" value="B12-binding_domain_containing"/>
    <property type="match status" value="1"/>
</dbReference>
<dbReference type="NCBIfam" id="TIGR03994">
    <property type="entry name" value="rSAM_HemZ"/>
    <property type="match status" value="1"/>
</dbReference>
<keyword evidence="2" id="KW-0560">Oxidoreductase</keyword>
<sequence length="494" mass="55996">MEQNVIEITLNKAGFEYDIHSLVKAFYPECEVRVHAEGEGEPGSSSDGYLDLFLQIGEEEIVLVLIQAGGGSSSFHAKKVVISDAPDRTEVKNRLKKLIYVALSEYTGKQLPWGTLTGIRPTKIPMTMLLEGRNEEEILSYMKDTYLVSEEKAGLSLEIAEREKELLSTIHYQDGYSLYIGIPFCPTTCLYCSFTSFPIVSWKKRVSEYLEAVEKEITFTAEIYKDKVLDTVYIGGGTPTTLSAEELERLLSFLKKTLDFSQVKEFTVEAGRADSITADKLEVLIKYGVTRISVNPQTMKEETLRLIGRQHTVEQVKEAFYLAREKGFTNINMDLILGLPGEDEEDVRRTIEEVKKLNPDSLTVHSLAIKRASRLNQWIEENGIEALHNTDETMKIAENGAREMGMVPYYLYRQKNMSGNFENVGYAREGRFGIYNILIMEEVQTIIALGAGTVTKRVYGNGRIERCDNVKDVGLYIEKIDEMIDRKRKLLAEE</sequence>
<dbReference type="EMBL" id="JAOQKJ010000004">
    <property type="protein sequence ID" value="MCU6744151.1"/>
    <property type="molecule type" value="Genomic_DNA"/>
</dbReference>
<dbReference type="InterPro" id="IPR007197">
    <property type="entry name" value="rSAM"/>
</dbReference>
<dbReference type="InterPro" id="IPR023404">
    <property type="entry name" value="rSAM_horseshoe"/>
</dbReference>